<dbReference type="GO" id="GO:0043161">
    <property type="term" value="P:proteasome-mediated ubiquitin-dependent protein catabolic process"/>
    <property type="evidence" value="ECO:0000318"/>
    <property type="project" value="GO_Central"/>
</dbReference>
<dbReference type="GeneID" id="110799917"/>
<feature type="region of interest" description="Disordered" evidence="5">
    <location>
        <begin position="471"/>
        <end position="490"/>
    </location>
</feature>
<feature type="repeat" description="WD" evidence="4">
    <location>
        <begin position="313"/>
        <end position="354"/>
    </location>
</feature>
<reference evidence="6" key="1">
    <citation type="journal article" date="2021" name="Nat. Commun.">
        <title>Genomic analyses provide insights into spinach domestication and the genetic basis of agronomic traits.</title>
        <authorList>
            <person name="Cai X."/>
            <person name="Sun X."/>
            <person name="Xu C."/>
            <person name="Sun H."/>
            <person name="Wang X."/>
            <person name="Ge C."/>
            <person name="Zhang Z."/>
            <person name="Wang Q."/>
            <person name="Fei Z."/>
            <person name="Jiao C."/>
            <person name="Wang Q."/>
        </authorList>
    </citation>
    <scope>NUCLEOTIDE SEQUENCE [LARGE SCALE GENOMIC DNA]</scope>
    <source>
        <strain evidence="6">cv. Varoflay</strain>
    </source>
</reference>
<dbReference type="InterPro" id="IPR017399">
    <property type="entry name" value="DCAF11/LEC14B"/>
</dbReference>
<keyword evidence="6" id="KW-1185">Reference proteome</keyword>
<dbReference type="PROSITE" id="PS50082">
    <property type="entry name" value="WD_REPEATS_2"/>
    <property type="match status" value="4"/>
</dbReference>
<organism evidence="6 8">
    <name type="scientific">Spinacia oleracea</name>
    <name type="common">Spinach</name>
    <dbReference type="NCBI Taxonomy" id="3562"/>
    <lineage>
        <taxon>Eukaryota</taxon>
        <taxon>Viridiplantae</taxon>
        <taxon>Streptophyta</taxon>
        <taxon>Embryophyta</taxon>
        <taxon>Tracheophyta</taxon>
        <taxon>Spermatophyta</taxon>
        <taxon>Magnoliopsida</taxon>
        <taxon>eudicotyledons</taxon>
        <taxon>Gunneridae</taxon>
        <taxon>Pentapetalae</taxon>
        <taxon>Caryophyllales</taxon>
        <taxon>Chenopodiaceae</taxon>
        <taxon>Chenopodioideae</taxon>
        <taxon>Anserineae</taxon>
        <taxon>Spinacia</taxon>
    </lineage>
</organism>
<evidence type="ECO:0000256" key="2">
    <source>
        <dbReference type="ARBA" id="ARBA00022737"/>
    </source>
</evidence>
<dbReference type="FunFam" id="2.130.10.10:FF:001117">
    <property type="entry name" value="DDB1 and CUL4-associated factor 11"/>
    <property type="match status" value="1"/>
</dbReference>
<dbReference type="RefSeq" id="XP_021860882.1">
    <property type="nucleotide sequence ID" value="XM_022005190.1"/>
</dbReference>
<evidence type="ECO:0000256" key="4">
    <source>
        <dbReference type="PROSITE-ProRule" id="PRU00221"/>
    </source>
</evidence>
<comment type="similarity">
    <text evidence="3">Belongs to the WD repeat LEC14B family.</text>
</comment>
<dbReference type="PANTHER" id="PTHR19847:SF27">
    <property type="entry name" value="LEC14B HOMOLOG"/>
    <property type="match status" value="1"/>
</dbReference>
<dbReference type="InterPro" id="IPR036322">
    <property type="entry name" value="WD40_repeat_dom_sf"/>
</dbReference>
<reference evidence="7 8" key="2">
    <citation type="submission" date="2025-04" db="UniProtKB">
        <authorList>
            <consortium name="RefSeq"/>
        </authorList>
    </citation>
    <scope>IDENTIFICATION</scope>
</reference>
<feature type="compositionally biased region" description="Basic and acidic residues" evidence="5">
    <location>
        <begin position="480"/>
        <end position="490"/>
    </location>
</feature>
<feature type="repeat" description="WD" evidence="4">
    <location>
        <begin position="266"/>
        <end position="299"/>
    </location>
</feature>
<evidence type="ECO:0000256" key="1">
    <source>
        <dbReference type="ARBA" id="ARBA00022574"/>
    </source>
</evidence>
<dbReference type="FunFam" id="2.130.10.10:FF:000960">
    <property type="entry name" value="LEC14B protein-like isoform X1"/>
    <property type="match status" value="1"/>
</dbReference>
<evidence type="ECO:0000313" key="6">
    <source>
        <dbReference type="Proteomes" id="UP000813463"/>
    </source>
</evidence>
<dbReference type="Gene3D" id="2.130.10.10">
    <property type="entry name" value="YVTN repeat-like/Quinoprotein amine dehydrogenase"/>
    <property type="match status" value="2"/>
</dbReference>
<evidence type="ECO:0000313" key="8">
    <source>
        <dbReference type="RefSeq" id="XP_021860882.1"/>
    </source>
</evidence>
<evidence type="ECO:0000313" key="7">
    <source>
        <dbReference type="RefSeq" id="XP_021860880.1"/>
    </source>
</evidence>
<dbReference type="OrthoDB" id="63070at2759"/>
<sequence>MYFRLDEASLREMGQYVSRLELGAEEEYYDASNTANPSSYGHAHDDSSVCLDNEISDLTRIKSKPNGHLSKINPGKRKRCVPTVAMLAGREANYSGRGRFTSADCCHVASRYVPVKGPWLVDQMSSRAYVSQFSTDGSLFVTGFQGSHIRIYNVDKGWKVQKNILAKSLRWTITDTSLSPDQQHLVYSSMSPLVHIVGIGSAATESLANVTDIHDGLDFSGYGDARYGFGIFSVKFSTDGRELVAGSSDGAIYVYDLEANKLSLGISAHTSDVNTVCFADEGGHLIFSGSDDSYCKVWDRRCLIASGKAAGIMTGHLEGITFIDSRGDGRYFISNSKDQSIKLWDVRKMSSNVTCDLAPRNYEWDYRWMDYPEQARNLRHPNDQSVATYEGHSVLRTLIRCYFSPEFCGQKYIYTGSSDGSVYIYDLVSGSIVAKLDHHMSAVRDCNWHPSYPMLVSSSWDGSILKWEFPGSDETPAPPSEERELWRRHM</sequence>
<name>A0A9R0J4Q4_SPIOL</name>
<evidence type="ECO:0000256" key="5">
    <source>
        <dbReference type="SAM" id="MobiDB-lite"/>
    </source>
</evidence>
<feature type="repeat" description="WD" evidence="4">
    <location>
        <begin position="231"/>
        <end position="265"/>
    </location>
</feature>
<dbReference type="KEGG" id="soe:110799917"/>
<dbReference type="GO" id="GO:0080008">
    <property type="term" value="C:Cul4-RING E3 ubiquitin ligase complex"/>
    <property type="evidence" value="ECO:0000318"/>
    <property type="project" value="GO_Central"/>
</dbReference>
<keyword evidence="1 4" id="KW-0853">WD repeat</keyword>
<evidence type="ECO:0000256" key="3">
    <source>
        <dbReference type="PIRNR" id="PIRNR038135"/>
    </source>
</evidence>
<dbReference type="InterPro" id="IPR015943">
    <property type="entry name" value="WD40/YVTN_repeat-like_dom_sf"/>
</dbReference>
<dbReference type="PIRSF" id="PIRSF038135">
    <property type="entry name" value="WD_repeat_p23"/>
    <property type="match status" value="1"/>
</dbReference>
<dbReference type="PRINTS" id="PR00320">
    <property type="entry name" value="GPROTEINBRPT"/>
</dbReference>
<dbReference type="SMART" id="SM00320">
    <property type="entry name" value="WD40"/>
    <property type="match status" value="6"/>
</dbReference>
<dbReference type="InterPro" id="IPR001680">
    <property type="entry name" value="WD40_rpt"/>
</dbReference>
<accession>A0A9R0J4Q4</accession>
<dbReference type="SUPFAM" id="SSF50978">
    <property type="entry name" value="WD40 repeat-like"/>
    <property type="match status" value="1"/>
</dbReference>
<dbReference type="Proteomes" id="UP000813463">
    <property type="component" value="Chromosome 6"/>
</dbReference>
<gene>
    <name evidence="7 8" type="primary">LOC110799917</name>
</gene>
<dbReference type="FunFam" id="2.130.10.10:FF:000492">
    <property type="entry name" value="LEC14B homolog isoform X2"/>
    <property type="match status" value="1"/>
</dbReference>
<dbReference type="AlphaFoldDB" id="A0A9R0J4Q4"/>
<proteinExistence type="inferred from homology"/>
<protein>
    <recommendedName>
        <fullName evidence="3">LEC14B homolog</fullName>
    </recommendedName>
</protein>
<keyword evidence="2" id="KW-0677">Repeat</keyword>
<feature type="repeat" description="WD" evidence="4">
    <location>
        <begin position="436"/>
        <end position="477"/>
    </location>
</feature>
<dbReference type="PANTHER" id="PTHR19847">
    <property type="entry name" value="DDB1- AND CUL4-ASSOCIATED FACTOR 11"/>
    <property type="match status" value="1"/>
</dbReference>
<dbReference type="InterPro" id="IPR051859">
    <property type="entry name" value="DCAF"/>
</dbReference>
<dbReference type="InterPro" id="IPR020472">
    <property type="entry name" value="WD40_PAC1"/>
</dbReference>
<dbReference type="RefSeq" id="XP_021860880.1">
    <property type="nucleotide sequence ID" value="XM_022005188.1"/>
</dbReference>
<dbReference type="Pfam" id="PF00400">
    <property type="entry name" value="WD40"/>
    <property type="match status" value="5"/>
</dbReference>
<dbReference type="PROSITE" id="PS50294">
    <property type="entry name" value="WD_REPEATS_REGION"/>
    <property type="match status" value="3"/>
</dbReference>